<proteinExistence type="predicted"/>
<sequence length="176" mass="19844">MSHKAIVFRQARTVVVRVAGVLLVVAIACVATPVFAQIPPEEMSEKSSTESPAKQIMGDWVRYQDTAKGRLMTIKQHLGDRTILTIYDPNQKPLVSYRSQYKVDDSGSVPVFRYKNKVVVQGPNRGAKDATERAYIFRVDDGKFYEVHGMLPGDDKQPQLIIWERLKDNPVPKQAT</sequence>
<reference evidence="1 2" key="1">
    <citation type="submission" date="2023-06" db="EMBL/GenBank/DDBJ databases">
        <title>Roseiconus lacunae JC819 isolated from Gulf of Mannar region, Tamil Nadu.</title>
        <authorList>
            <person name="Pk S."/>
            <person name="Ch S."/>
            <person name="Ch V.R."/>
        </authorList>
    </citation>
    <scope>NUCLEOTIDE SEQUENCE [LARGE SCALE GENOMIC DNA]</scope>
    <source>
        <strain evidence="1 2">JC819</strain>
    </source>
</reference>
<organism evidence="1 2">
    <name type="scientific">Roseiconus lacunae</name>
    <dbReference type="NCBI Taxonomy" id="2605694"/>
    <lineage>
        <taxon>Bacteria</taxon>
        <taxon>Pseudomonadati</taxon>
        <taxon>Planctomycetota</taxon>
        <taxon>Planctomycetia</taxon>
        <taxon>Pirellulales</taxon>
        <taxon>Pirellulaceae</taxon>
        <taxon>Roseiconus</taxon>
    </lineage>
</organism>
<accession>A0ABT7PIV8</accession>
<dbReference type="PROSITE" id="PS51257">
    <property type="entry name" value="PROKAR_LIPOPROTEIN"/>
    <property type="match status" value="1"/>
</dbReference>
<evidence type="ECO:0000313" key="2">
    <source>
        <dbReference type="Proteomes" id="UP001239462"/>
    </source>
</evidence>
<keyword evidence="2" id="KW-1185">Reference proteome</keyword>
<protein>
    <submittedName>
        <fullName evidence="1">Uncharacterized protein</fullName>
    </submittedName>
</protein>
<name>A0ABT7PIV8_9BACT</name>
<dbReference type="Proteomes" id="UP001239462">
    <property type="component" value="Unassembled WGS sequence"/>
</dbReference>
<comment type="caution">
    <text evidence="1">The sequence shown here is derived from an EMBL/GenBank/DDBJ whole genome shotgun (WGS) entry which is preliminary data.</text>
</comment>
<dbReference type="EMBL" id="JASZZN010000007">
    <property type="protein sequence ID" value="MDM4016126.1"/>
    <property type="molecule type" value="Genomic_DNA"/>
</dbReference>
<gene>
    <name evidence="1" type="ORF">QTN89_11855</name>
</gene>
<dbReference type="RefSeq" id="WP_289163744.1">
    <property type="nucleotide sequence ID" value="NZ_JASZZN010000007.1"/>
</dbReference>
<evidence type="ECO:0000313" key="1">
    <source>
        <dbReference type="EMBL" id="MDM4016126.1"/>
    </source>
</evidence>